<gene>
    <name evidence="2" type="ORF">FM110_12905</name>
</gene>
<dbReference type="EMBL" id="FWFG01000110">
    <property type="protein sequence ID" value="SLM95499.1"/>
    <property type="molecule type" value="Genomic_DNA"/>
</dbReference>
<reference evidence="2 3" key="1">
    <citation type="submission" date="2017-02" db="EMBL/GenBank/DDBJ databases">
        <authorList>
            <person name="Peterson S.W."/>
        </authorList>
    </citation>
    <scope>NUCLEOTIDE SEQUENCE [LARGE SCALE GENOMIC DNA]</scope>
    <source>
        <strain evidence="2 3">CIP104813</strain>
    </source>
</reference>
<dbReference type="Proteomes" id="UP000195981">
    <property type="component" value="Unassembled WGS sequence"/>
</dbReference>
<proteinExistence type="predicted"/>
<accession>A0A1X6X8N5</accession>
<feature type="compositionally biased region" description="Low complexity" evidence="1">
    <location>
        <begin position="46"/>
        <end position="60"/>
    </location>
</feature>
<feature type="compositionally biased region" description="Basic and acidic residues" evidence="1">
    <location>
        <begin position="61"/>
        <end position="74"/>
    </location>
</feature>
<dbReference type="AlphaFoldDB" id="A0A1X6X8N5"/>
<evidence type="ECO:0000256" key="1">
    <source>
        <dbReference type="SAM" id="MobiDB-lite"/>
    </source>
</evidence>
<keyword evidence="3" id="KW-1185">Reference proteome</keyword>
<organism evidence="2 3">
    <name type="scientific">Brachybacterium nesterenkovii</name>
    <dbReference type="NCBI Taxonomy" id="47847"/>
    <lineage>
        <taxon>Bacteria</taxon>
        <taxon>Bacillati</taxon>
        <taxon>Actinomycetota</taxon>
        <taxon>Actinomycetes</taxon>
        <taxon>Micrococcales</taxon>
        <taxon>Dermabacteraceae</taxon>
        <taxon>Brachybacterium</taxon>
    </lineage>
</organism>
<name>A0A1X6X8N5_9MICO</name>
<evidence type="ECO:0000313" key="2">
    <source>
        <dbReference type="EMBL" id="SLM95499.1"/>
    </source>
</evidence>
<sequence>MRTLLLPMRRPRRFLHTGVRPHGECSPCPRPAARPTLTRTSNAGSAVGRAGPPALAGAGAERNRRDWRRGREPA</sequence>
<evidence type="ECO:0000313" key="3">
    <source>
        <dbReference type="Proteomes" id="UP000195981"/>
    </source>
</evidence>
<protein>
    <submittedName>
        <fullName evidence="2">Uncharacterized protein</fullName>
    </submittedName>
</protein>
<feature type="region of interest" description="Disordered" evidence="1">
    <location>
        <begin position="17"/>
        <end position="74"/>
    </location>
</feature>